<protein>
    <submittedName>
        <fullName evidence="4">LysM peptidoglycan-binding domain-containing protein</fullName>
    </submittedName>
</protein>
<reference evidence="4 5" key="1">
    <citation type="submission" date="2023-10" db="EMBL/GenBank/DDBJ databases">
        <title>Virgibacillus soli CC-YMP-6 genome.</title>
        <authorList>
            <person name="Miliotis G."/>
            <person name="Sengupta P."/>
            <person name="Hameed A."/>
            <person name="Chuvochina M."/>
            <person name="Mcdonagh F."/>
            <person name="Simpson A.C."/>
            <person name="Singh N.K."/>
            <person name="Rekha P.D."/>
            <person name="Raman K."/>
            <person name="Hugenholtz P."/>
            <person name="Venkateswaran K."/>
        </authorList>
    </citation>
    <scope>NUCLEOTIDE SEQUENCE [LARGE SCALE GENOMIC DNA]</scope>
    <source>
        <strain evidence="4 5">CC-YMP-6</strain>
    </source>
</reference>
<dbReference type="PANTHER" id="PTHR33734:SF22">
    <property type="entry name" value="MEMBRANE-BOUND LYTIC MUREIN TRANSGLYCOSYLASE D"/>
    <property type="match status" value="1"/>
</dbReference>
<sequence>MSNKKMYLGATASAVVASAFFAVQDAEASASSYTVQSGDSLWVIAQKHGTTVAKLKQINNLKSDIIFPNQVLKLTSSASSSNAGTTNKKPAPSSNNSTNAGNKGNTYTVKAGDTLSGIAFANKVSLSNLMKWNNLTSTIIFPGNVFVVSDPKNSGSSSANNTNSGSTTSSSNSSNSWTTSGSKGQVATTSVYVVKSGDTLSHIARDYGVSVSNIKSWNNLKSDMIYIGQKLNINGSKGNGSSNSSASNGSSAGNSASEKPSGDVKYNVDQLIKVANSLKGIPYVWAALL</sequence>
<organism evidence="4 5">
    <name type="scientific">Paracerasibacillus soli</name>
    <dbReference type="NCBI Taxonomy" id="480284"/>
    <lineage>
        <taxon>Bacteria</taxon>
        <taxon>Bacillati</taxon>
        <taxon>Bacillota</taxon>
        <taxon>Bacilli</taxon>
        <taxon>Bacillales</taxon>
        <taxon>Bacillaceae</taxon>
        <taxon>Paracerasibacillus</taxon>
    </lineage>
</organism>
<dbReference type="PROSITE" id="PS51782">
    <property type="entry name" value="LYSM"/>
    <property type="match status" value="3"/>
</dbReference>
<keyword evidence="5" id="KW-1185">Reference proteome</keyword>
<feature type="chain" id="PRO_5047219913" evidence="2">
    <location>
        <begin position="23"/>
        <end position="289"/>
    </location>
</feature>
<feature type="signal peptide" evidence="2">
    <location>
        <begin position="1"/>
        <end position="22"/>
    </location>
</feature>
<dbReference type="InterPro" id="IPR018392">
    <property type="entry name" value="LysM"/>
</dbReference>
<name>A0ABU5CVC7_9BACI</name>
<dbReference type="SMART" id="SM00257">
    <property type="entry name" value="LysM"/>
    <property type="match status" value="3"/>
</dbReference>
<dbReference type="EMBL" id="JAWDIQ010000002">
    <property type="protein sequence ID" value="MDY0409358.1"/>
    <property type="molecule type" value="Genomic_DNA"/>
</dbReference>
<evidence type="ECO:0000259" key="3">
    <source>
        <dbReference type="PROSITE" id="PS51782"/>
    </source>
</evidence>
<feature type="compositionally biased region" description="Low complexity" evidence="1">
    <location>
        <begin position="78"/>
        <end position="87"/>
    </location>
</feature>
<evidence type="ECO:0000313" key="5">
    <source>
        <dbReference type="Proteomes" id="UP001275315"/>
    </source>
</evidence>
<evidence type="ECO:0000256" key="2">
    <source>
        <dbReference type="SAM" id="SignalP"/>
    </source>
</evidence>
<dbReference type="RefSeq" id="WP_320380155.1">
    <property type="nucleotide sequence ID" value="NZ_JAWDIQ010000002.1"/>
</dbReference>
<feature type="compositionally biased region" description="Low complexity" evidence="1">
    <location>
        <begin position="237"/>
        <end position="257"/>
    </location>
</feature>
<feature type="domain" description="LysM" evidence="3">
    <location>
        <begin position="105"/>
        <end position="148"/>
    </location>
</feature>
<feature type="compositionally biased region" description="Polar residues" evidence="1">
    <location>
        <begin position="92"/>
        <end position="105"/>
    </location>
</feature>
<feature type="compositionally biased region" description="Low complexity" evidence="1">
    <location>
        <begin position="153"/>
        <end position="182"/>
    </location>
</feature>
<dbReference type="InterPro" id="IPR036779">
    <property type="entry name" value="LysM_dom_sf"/>
</dbReference>
<dbReference type="Gene3D" id="3.10.350.10">
    <property type="entry name" value="LysM domain"/>
    <property type="match status" value="3"/>
</dbReference>
<feature type="region of interest" description="Disordered" evidence="1">
    <location>
        <begin position="78"/>
        <end position="105"/>
    </location>
</feature>
<dbReference type="Pfam" id="PF01476">
    <property type="entry name" value="LysM"/>
    <property type="match status" value="3"/>
</dbReference>
<gene>
    <name evidence="4" type="ORF">RWD45_13255</name>
</gene>
<dbReference type="Proteomes" id="UP001275315">
    <property type="component" value="Unassembled WGS sequence"/>
</dbReference>
<feature type="region of interest" description="Disordered" evidence="1">
    <location>
        <begin position="152"/>
        <end position="183"/>
    </location>
</feature>
<feature type="domain" description="LysM" evidence="3">
    <location>
        <begin position="190"/>
        <end position="233"/>
    </location>
</feature>
<proteinExistence type="predicted"/>
<dbReference type="PANTHER" id="PTHR33734">
    <property type="entry name" value="LYSM DOMAIN-CONTAINING GPI-ANCHORED PROTEIN 2"/>
    <property type="match status" value="1"/>
</dbReference>
<keyword evidence="2" id="KW-0732">Signal</keyword>
<evidence type="ECO:0000256" key="1">
    <source>
        <dbReference type="SAM" id="MobiDB-lite"/>
    </source>
</evidence>
<feature type="region of interest" description="Disordered" evidence="1">
    <location>
        <begin position="237"/>
        <end position="262"/>
    </location>
</feature>
<evidence type="ECO:0000313" key="4">
    <source>
        <dbReference type="EMBL" id="MDY0409358.1"/>
    </source>
</evidence>
<comment type="caution">
    <text evidence="4">The sequence shown here is derived from an EMBL/GenBank/DDBJ whole genome shotgun (WGS) entry which is preliminary data.</text>
</comment>
<dbReference type="CDD" id="cd00118">
    <property type="entry name" value="LysM"/>
    <property type="match status" value="3"/>
</dbReference>
<accession>A0ABU5CVC7</accession>
<dbReference type="SUPFAM" id="SSF54106">
    <property type="entry name" value="LysM domain"/>
    <property type="match status" value="3"/>
</dbReference>
<feature type="domain" description="LysM" evidence="3">
    <location>
        <begin position="31"/>
        <end position="74"/>
    </location>
</feature>